<comment type="catalytic activity">
    <reaction evidence="1">
        <text>ATP + protein L-histidine = ADP + protein N-phospho-L-histidine.</text>
        <dbReference type="EC" id="2.7.13.3"/>
    </reaction>
</comment>
<keyword evidence="4" id="KW-1003">Cell membrane</keyword>
<evidence type="ECO:0000256" key="2">
    <source>
        <dbReference type="ARBA" id="ARBA00004651"/>
    </source>
</evidence>
<keyword evidence="6" id="KW-0808">Transferase</keyword>
<comment type="subcellular location">
    <subcellularLocation>
        <location evidence="2">Cell membrane</location>
        <topology evidence="2">Multi-pass membrane protein</topology>
    </subcellularLocation>
</comment>
<dbReference type="InterPro" id="IPR003594">
    <property type="entry name" value="HATPase_dom"/>
</dbReference>
<dbReference type="PROSITE" id="PS50109">
    <property type="entry name" value="HIS_KIN"/>
    <property type="match status" value="1"/>
</dbReference>
<evidence type="ECO:0000256" key="6">
    <source>
        <dbReference type="ARBA" id="ARBA00022679"/>
    </source>
</evidence>
<gene>
    <name evidence="15" type="ORF">OB236_09000</name>
</gene>
<accession>A0ABT2UF44</accession>
<dbReference type="Pfam" id="PF06580">
    <property type="entry name" value="His_kinase"/>
    <property type="match status" value="1"/>
</dbReference>
<keyword evidence="10" id="KW-0902">Two-component regulatory system</keyword>
<organism evidence="15 16">
    <name type="scientific">Paenibacillus baimaensis</name>
    <dbReference type="NCBI Taxonomy" id="2982185"/>
    <lineage>
        <taxon>Bacteria</taxon>
        <taxon>Bacillati</taxon>
        <taxon>Bacillota</taxon>
        <taxon>Bacilli</taxon>
        <taxon>Bacillales</taxon>
        <taxon>Paenibacillaceae</taxon>
        <taxon>Paenibacillus</taxon>
    </lineage>
</organism>
<keyword evidence="16" id="KW-1185">Reference proteome</keyword>
<feature type="domain" description="Histidine kinase" evidence="13">
    <location>
        <begin position="489"/>
        <end position="605"/>
    </location>
</feature>
<dbReference type="RefSeq" id="WP_262683655.1">
    <property type="nucleotide sequence ID" value="NZ_JAOQIO010000022.1"/>
</dbReference>
<sequence length="611" mass="69679">MRLHLSKGILGAARSLFTSIRVTLHLSYFVVILLGITLVGTVSFYVSYQSMLERVESASFQIVRQIEKNMDNDFQNKRNLLLAPYYNQEYIDGINAYATMDEQAQFLFRQKIGDLFLKSFNITPIRDFKRFQIYYSSGELLNASDAYKAIAAKDVQNADWFRQTVAKDGRVHFNAPLTSTPAETGEAAYSSSLLIRDFSNPVNFVIVRAEYNDELFRSIGQNDNLSASSRIVILNEHNQQVYSSSERPDTASEPGMLSLINSESGKFWYGTGQEERLVAYTRSDYSNWKVVLVTPKKEIFGPLDQIKTTTLVTALIAFVVTLCISLLFGRSITNPILDLYKTVNRVKRGDFSVRVHVKRSDEIGRIATNFNDMQDELQTLIESKYIYQIKLQQVELAMLYSQINPHFLYNTLDSIKAMADYYKVEDIGDMAQSLADMFRYNTKSKDEVVTLRDELEQIDAYMNIQRTRFEDKLAYELDIEEELYTFAILKMTLQPLVENAVFYGVEQKLGKSTIRITARKEDNHMLLTISDDGVGMSGERLQEIYARLGEPFYMEHLPVAASEGGIGLRNVYARYAIRLGDQFEFQIDSQAGHGTSVTLKLSAENSLTKPQ</sequence>
<dbReference type="GO" id="GO:0016301">
    <property type="term" value="F:kinase activity"/>
    <property type="evidence" value="ECO:0007669"/>
    <property type="project" value="UniProtKB-KW"/>
</dbReference>
<dbReference type="InterPro" id="IPR003660">
    <property type="entry name" value="HAMP_dom"/>
</dbReference>
<feature type="domain" description="HAMP" evidence="14">
    <location>
        <begin position="330"/>
        <end position="382"/>
    </location>
</feature>
<name>A0ABT2UF44_9BACL</name>
<evidence type="ECO:0000256" key="7">
    <source>
        <dbReference type="ARBA" id="ARBA00022741"/>
    </source>
</evidence>
<dbReference type="PROSITE" id="PS50885">
    <property type="entry name" value="HAMP"/>
    <property type="match status" value="1"/>
</dbReference>
<dbReference type="SUPFAM" id="SSF55874">
    <property type="entry name" value="ATPase domain of HSP90 chaperone/DNA topoisomerase II/histidine kinase"/>
    <property type="match status" value="1"/>
</dbReference>
<dbReference type="Proteomes" id="UP001652445">
    <property type="component" value="Unassembled WGS sequence"/>
</dbReference>
<feature type="transmembrane region" description="Helical" evidence="12">
    <location>
        <begin position="306"/>
        <end position="328"/>
    </location>
</feature>
<evidence type="ECO:0000256" key="10">
    <source>
        <dbReference type="ARBA" id="ARBA00023012"/>
    </source>
</evidence>
<dbReference type="EC" id="2.7.13.3" evidence="3"/>
<dbReference type="PANTHER" id="PTHR34220">
    <property type="entry name" value="SENSOR HISTIDINE KINASE YPDA"/>
    <property type="match status" value="1"/>
</dbReference>
<keyword evidence="12" id="KW-0812">Transmembrane</keyword>
<dbReference type="PANTHER" id="PTHR34220:SF7">
    <property type="entry name" value="SENSOR HISTIDINE KINASE YPDA"/>
    <property type="match status" value="1"/>
</dbReference>
<keyword evidence="9" id="KW-0067">ATP-binding</keyword>
<keyword evidence="12" id="KW-1133">Transmembrane helix</keyword>
<evidence type="ECO:0000256" key="1">
    <source>
        <dbReference type="ARBA" id="ARBA00000085"/>
    </source>
</evidence>
<evidence type="ECO:0000313" key="15">
    <source>
        <dbReference type="EMBL" id="MCU6792264.1"/>
    </source>
</evidence>
<dbReference type="Gene3D" id="3.30.565.10">
    <property type="entry name" value="Histidine kinase-like ATPase, C-terminal domain"/>
    <property type="match status" value="1"/>
</dbReference>
<evidence type="ECO:0000256" key="11">
    <source>
        <dbReference type="ARBA" id="ARBA00023136"/>
    </source>
</evidence>
<dbReference type="Gene3D" id="3.30.450.20">
    <property type="entry name" value="PAS domain"/>
    <property type="match status" value="1"/>
</dbReference>
<dbReference type="Gene3D" id="1.10.8.500">
    <property type="entry name" value="HAMP domain in histidine kinase"/>
    <property type="match status" value="1"/>
</dbReference>
<evidence type="ECO:0000256" key="4">
    <source>
        <dbReference type="ARBA" id="ARBA00022475"/>
    </source>
</evidence>
<dbReference type="Pfam" id="PF02518">
    <property type="entry name" value="HATPase_c"/>
    <property type="match status" value="1"/>
</dbReference>
<evidence type="ECO:0000259" key="14">
    <source>
        <dbReference type="PROSITE" id="PS50885"/>
    </source>
</evidence>
<comment type="caution">
    <text evidence="15">The sequence shown here is derived from an EMBL/GenBank/DDBJ whole genome shotgun (WGS) entry which is preliminary data.</text>
</comment>
<dbReference type="InterPro" id="IPR050640">
    <property type="entry name" value="Bact_2-comp_sensor_kinase"/>
</dbReference>
<dbReference type="CDD" id="cd06225">
    <property type="entry name" value="HAMP"/>
    <property type="match status" value="1"/>
</dbReference>
<dbReference type="InterPro" id="IPR005467">
    <property type="entry name" value="His_kinase_dom"/>
</dbReference>
<dbReference type="Pfam" id="PF00672">
    <property type="entry name" value="HAMP"/>
    <property type="match status" value="1"/>
</dbReference>
<dbReference type="SUPFAM" id="SSF158472">
    <property type="entry name" value="HAMP domain-like"/>
    <property type="match status" value="1"/>
</dbReference>
<protein>
    <recommendedName>
        <fullName evidence="3">histidine kinase</fullName>
        <ecNumber evidence="3">2.7.13.3</ecNumber>
    </recommendedName>
</protein>
<keyword evidence="7" id="KW-0547">Nucleotide-binding</keyword>
<feature type="transmembrane region" description="Helical" evidence="12">
    <location>
        <begin position="26"/>
        <end position="46"/>
    </location>
</feature>
<dbReference type="EMBL" id="JAOQIO010000022">
    <property type="protein sequence ID" value="MCU6792264.1"/>
    <property type="molecule type" value="Genomic_DNA"/>
</dbReference>
<dbReference type="InterPro" id="IPR036890">
    <property type="entry name" value="HATPase_C_sf"/>
</dbReference>
<evidence type="ECO:0000256" key="8">
    <source>
        <dbReference type="ARBA" id="ARBA00022777"/>
    </source>
</evidence>
<evidence type="ECO:0000256" key="9">
    <source>
        <dbReference type="ARBA" id="ARBA00022840"/>
    </source>
</evidence>
<keyword evidence="11 12" id="KW-0472">Membrane</keyword>
<evidence type="ECO:0000256" key="12">
    <source>
        <dbReference type="SAM" id="Phobius"/>
    </source>
</evidence>
<keyword evidence="5" id="KW-0597">Phosphoprotein</keyword>
<proteinExistence type="predicted"/>
<evidence type="ECO:0000313" key="16">
    <source>
        <dbReference type="Proteomes" id="UP001652445"/>
    </source>
</evidence>
<reference evidence="15 16" key="1">
    <citation type="submission" date="2022-09" db="EMBL/GenBank/DDBJ databases">
        <authorList>
            <person name="Han X.L."/>
            <person name="Wang Q."/>
            <person name="Lu T."/>
        </authorList>
    </citation>
    <scope>NUCLEOTIDE SEQUENCE [LARGE SCALE GENOMIC DNA]</scope>
    <source>
        <strain evidence="15 16">WQ 127069</strain>
    </source>
</reference>
<keyword evidence="8 15" id="KW-0418">Kinase</keyword>
<evidence type="ECO:0000259" key="13">
    <source>
        <dbReference type="PROSITE" id="PS50109"/>
    </source>
</evidence>
<dbReference type="InterPro" id="IPR010559">
    <property type="entry name" value="Sig_transdc_His_kin_internal"/>
</dbReference>
<dbReference type="SMART" id="SM00304">
    <property type="entry name" value="HAMP"/>
    <property type="match status" value="1"/>
</dbReference>
<evidence type="ECO:0000256" key="3">
    <source>
        <dbReference type="ARBA" id="ARBA00012438"/>
    </source>
</evidence>
<evidence type="ECO:0000256" key="5">
    <source>
        <dbReference type="ARBA" id="ARBA00022553"/>
    </source>
</evidence>